<dbReference type="RefSeq" id="WP_217794127.1">
    <property type="nucleotide sequence ID" value="NZ_JAHSPG010000016.1"/>
</dbReference>
<evidence type="ECO:0000313" key="2">
    <source>
        <dbReference type="EMBL" id="MBV4359867.1"/>
    </source>
</evidence>
<sequence length="411" mass="44853">MRYKTLLTTISLAASFLSFSQQKSNYAFVITSPGNNKTIGWTEVKMIDLTTGQLVQNVFESNMSYSLFDARSKKLLKESNKATVLNQTAPSAATPLIREPFDTYSAAAAYDAKHQRLYYTPMGINQLRYIEPNTGKIYYFNNETFGVAKDLNDLANHITRMTFDPNGIGYALSNDGNHFISFTTDKNPVITDLGAVSDAAANKDISIHSQQTSWGGDMVADRVGNLYLITAHQALFRINIQTQVAIYLGTISGFPQNFSSNGAAVDDEGNLVVSSASSTAGYYVVDIPSLTCKRYGSCDSSYVGSDLANGNFLGENKNLKKVDNSKLSVYPNPVVNGLVYTNFNSLPTGKYSIQLLDQSGKLLSQKIVDVKIAGQVESIATGSRLSRGEYVMKVVPIQGNKNVTVTKILVQ</sequence>
<comment type="caution">
    <text evidence="2">The sequence shown here is derived from an EMBL/GenBank/DDBJ whole genome shotgun (WGS) entry which is preliminary data.</text>
</comment>
<keyword evidence="1" id="KW-0732">Signal</keyword>
<gene>
    <name evidence="2" type="ORF">KTO63_22065</name>
</gene>
<name>A0A9E2W9L4_9BACT</name>
<evidence type="ECO:0000256" key="1">
    <source>
        <dbReference type="SAM" id="SignalP"/>
    </source>
</evidence>
<accession>A0A9E2W9L4</accession>
<dbReference type="AlphaFoldDB" id="A0A9E2W9L4"/>
<keyword evidence="3" id="KW-1185">Reference proteome</keyword>
<proteinExistence type="predicted"/>
<organism evidence="2 3">
    <name type="scientific">Pinibacter aurantiacus</name>
    <dbReference type="NCBI Taxonomy" id="2851599"/>
    <lineage>
        <taxon>Bacteria</taxon>
        <taxon>Pseudomonadati</taxon>
        <taxon>Bacteroidota</taxon>
        <taxon>Chitinophagia</taxon>
        <taxon>Chitinophagales</taxon>
        <taxon>Chitinophagaceae</taxon>
        <taxon>Pinibacter</taxon>
    </lineage>
</organism>
<evidence type="ECO:0000313" key="3">
    <source>
        <dbReference type="Proteomes" id="UP000812270"/>
    </source>
</evidence>
<feature type="signal peptide" evidence="1">
    <location>
        <begin position="1"/>
        <end position="20"/>
    </location>
</feature>
<dbReference type="Proteomes" id="UP000812270">
    <property type="component" value="Unassembled WGS sequence"/>
</dbReference>
<dbReference type="EMBL" id="JAHSPG010000016">
    <property type="protein sequence ID" value="MBV4359867.1"/>
    <property type="molecule type" value="Genomic_DNA"/>
</dbReference>
<feature type="chain" id="PRO_5038826315" evidence="1">
    <location>
        <begin position="21"/>
        <end position="411"/>
    </location>
</feature>
<reference evidence="2" key="1">
    <citation type="submission" date="2021-06" db="EMBL/GenBank/DDBJ databases">
        <authorList>
            <person name="Huq M.A."/>
        </authorList>
    </citation>
    <scope>NUCLEOTIDE SEQUENCE</scope>
    <source>
        <strain evidence="2">MAH-26</strain>
    </source>
</reference>
<protein>
    <submittedName>
        <fullName evidence="2">T9SS type A sorting domain-containing protein</fullName>
    </submittedName>
</protein>